<dbReference type="Proteomes" id="UP000614609">
    <property type="component" value="Unassembled WGS sequence"/>
</dbReference>
<dbReference type="InterPro" id="IPR029044">
    <property type="entry name" value="Nucleotide-diphossugar_trans"/>
</dbReference>
<keyword evidence="8 9" id="KW-0472">Membrane</keyword>
<keyword evidence="6 9" id="KW-0812">Transmembrane</keyword>
<comment type="caution">
    <text evidence="11">The sequence shown here is derived from an EMBL/GenBank/DDBJ whole genome shotgun (WGS) entry which is preliminary data.</text>
</comment>
<dbReference type="EMBL" id="JAGGKO010000003">
    <property type="protein sequence ID" value="MBP1955239.1"/>
    <property type="molecule type" value="Genomic_DNA"/>
</dbReference>
<feature type="transmembrane region" description="Helical" evidence="9">
    <location>
        <begin position="250"/>
        <end position="269"/>
    </location>
</feature>
<evidence type="ECO:0000256" key="2">
    <source>
        <dbReference type="ARBA" id="ARBA00006739"/>
    </source>
</evidence>
<evidence type="ECO:0000259" key="10">
    <source>
        <dbReference type="Pfam" id="PF00535"/>
    </source>
</evidence>
<protein>
    <submittedName>
        <fullName evidence="11">Glycosyl transferase</fullName>
    </submittedName>
</protein>
<dbReference type="NCBIfam" id="TIGR00374">
    <property type="entry name" value="flippase-like domain"/>
    <property type="match status" value="1"/>
</dbReference>
<dbReference type="Proteomes" id="UP000765891">
    <property type="component" value="Unassembled WGS sequence"/>
</dbReference>
<dbReference type="PANTHER" id="PTHR10859">
    <property type="entry name" value="GLYCOSYL TRANSFERASE"/>
    <property type="match status" value="1"/>
</dbReference>
<keyword evidence="7 9" id="KW-1133">Transmembrane helix</keyword>
<evidence type="ECO:0000256" key="3">
    <source>
        <dbReference type="ARBA" id="ARBA00022475"/>
    </source>
</evidence>
<evidence type="ECO:0000313" key="12">
    <source>
        <dbReference type="EMBL" id="MBP1955239.1"/>
    </source>
</evidence>
<feature type="transmembrane region" description="Helical" evidence="9">
    <location>
        <begin position="275"/>
        <end position="295"/>
    </location>
</feature>
<evidence type="ECO:0000256" key="4">
    <source>
        <dbReference type="ARBA" id="ARBA00022676"/>
    </source>
</evidence>
<evidence type="ECO:0000256" key="9">
    <source>
        <dbReference type="SAM" id="Phobius"/>
    </source>
</evidence>
<feature type="domain" description="Glycosyltransferase 2-like" evidence="10">
    <location>
        <begin position="9"/>
        <end position="177"/>
    </location>
</feature>
<dbReference type="InterPro" id="IPR035518">
    <property type="entry name" value="DPG_synthase"/>
</dbReference>
<evidence type="ECO:0000256" key="7">
    <source>
        <dbReference type="ARBA" id="ARBA00022989"/>
    </source>
</evidence>
<dbReference type="Gene3D" id="3.90.550.10">
    <property type="entry name" value="Spore Coat Polysaccharide Biosynthesis Protein SpsA, Chain A"/>
    <property type="match status" value="1"/>
</dbReference>
<reference evidence="11" key="2">
    <citation type="submission" date="2020-09" db="EMBL/GenBank/DDBJ databases">
        <authorList>
            <person name="Sun Q."/>
            <person name="Ohkuma M."/>
        </authorList>
    </citation>
    <scope>NUCLEOTIDE SEQUENCE</scope>
    <source>
        <strain evidence="11">JCM 16108</strain>
    </source>
</reference>
<feature type="transmembrane region" description="Helical" evidence="9">
    <location>
        <begin position="511"/>
        <end position="531"/>
    </location>
</feature>
<keyword evidence="3" id="KW-1003">Cell membrane</keyword>
<comment type="subcellular location">
    <subcellularLocation>
        <location evidence="1">Cell membrane</location>
        <topology evidence="1">Multi-pass membrane protein</topology>
    </subcellularLocation>
</comment>
<dbReference type="CDD" id="cd04188">
    <property type="entry name" value="DPG_synthase"/>
    <property type="match status" value="1"/>
</dbReference>
<feature type="transmembrane region" description="Helical" evidence="9">
    <location>
        <begin position="488"/>
        <end position="505"/>
    </location>
</feature>
<evidence type="ECO:0000256" key="1">
    <source>
        <dbReference type="ARBA" id="ARBA00004651"/>
    </source>
</evidence>
<dbReference type="InterPro" id="IPR022791">
    <property type="entry name" value="L-PG_synthase/AglD"/>
</dbReference>
<keyword evidence="4" id="KW-0328">Glycosyltransferase</keyword>
<feature type="transmembrane region" description="Helical" evidence="9">
    <location>
        <begin position="414"/>
        <end position="436"/>
    </location>
</feature>
<evidence type="ECO:0000256" key="5">
    <source>
        <dbReference type="ARBA" id="ARBA00022679"/>
    </source>
</evidence>
<evidence type="ECO:0000256" key="8">
    <source>
        <dbReference type="ARBA" id="ARBA00023136"/>
    </source>
</evidence>
<dbReference type="Pfam" id="PF00535">
    <property type="entry name" value="Glycos_transf_2"/>
    <property type="match status" value="1"/>
</dbReference>
<evidence type="ECO:0000313" key="13">
    <source>
        <dbReference type="Proteomes" id="UP000614609"/>
    </source>
</evidence>
<dbReference type="GO" id="GO:0016757">
    <property type="term" value="F:glycosyltransferase activity"/>
    <property type="evidence" value="ECO:0007669"/>
    <property type="project" value="UniProtKB-KW"/>
</dbReference>
<dbReference type="SUPFAM" id="SSF53448">
    <property type="entry name" value="Nucleotide-diphospho-sugar transferases"/>
    <property type="match status" value="1"/>
</dbReference>
<reference evidence="12" key="3">
    <citation type="submission" date="2021-03" db="EMBL/GenBank/DDBJ databases">
        <title>Genomic Encyclopedia of Type Strains, Phase IV (KMG-IV): sequencing the most valuable type-strain genomes for metagenomic binning, comparative biology and taxonomic classification.</title>
        <authorList>
            <person name="Goeker M."/>
        </authorList>
    </citation>
    <scope>NUCLEOTIDE SEQUENCE</scope>
    <source>
        <strain evidence="12">DSM 22443</strain>
    </source>
</reference>
<dbReference type="InterPro" id="IPR001173">
    <property type="entry name" value="Glyco_trans_2-like"/>
</dbReference>
<feature type="transmembrane region" description="Helical" evidence="9">
    <location>
        <begin position="367"/>
        <end position="388"/>
    </location>
</feature>
<feature type="transmembrane region" description="Helical" evidence="9">
    <location>
        <begin position="543"/>
        <end position="566"/>
    </location>
</feature>
<dbReference type="RefSeq" id="WP_188872033.1">
    <property type="nucleotide sequence ID" value="NZ_BMOO01000004.1"/>
</dbReference>
<keyword evidence="13" id="KW-1185">Reference proteome</keyword>
<accession>A0A830FT33</accession>
<reference evidence="11" key="1">
    <citation type="journal article" date="2014" name="Int. J. Syst. Evol. Microbiol.">
        <title>Complete genome sequence of Corynebacterium casei LMG S-19264T (=DSM 44701T), isolated from a smear-ripened cheese.</title>
        <authorList>
            <consortium name="US DOE Joint Genome Institute (JGI-PGF)"/>
            <person name="Walter F."/>
            <person name="Albersmeier A."/>
            <person name="Kalinowski J."/>
            <person name="Ruckert C."/>
        </authorList>
    </citation>
    <scope>NUCLEOTIDE SEQUENCE</scope>
    <source>
        <strain evidence="11">JCM 16108</strain>
    </source>
</reference>
<comment type="similarity">
    <text evidence="2">Belongs to the glycosyltransferase 2 family.</text>
</comment>
<dbReference type="AlphaFoldDB" id="A0A830FT33"/>
<sequence length="612" mass="65240">MSDRQIEVSVVLPAYNEEDTIEHTVRTTRDALGAFLPAGSYEVVVAEDGCDDRTPEIADELAAAFDDVRHFHSDERLGRGGALDAAFEAAHGDVLVYFDTDLATDMRHLEHLVESVRSGEYDVATGSRWMSENVADRPAKRGVPSRGFNLAARLFLGSDLRDHQCGFKAFSRRAFETLEPDVEDDHWFWDTEMLVRAQRRGLRVHEFPVDWEPKGDSKVDLVRDVFGMGSQVVRCWWEFSVAPYVNRRTGALAGIALTLVALGLMLFYLDPSSVLAAMADADPALVALGAAVYALSWPLRGLRYRDILSELGYRADVGFLTGAVFVSQTGNLVFPMRGGDFIRAYVVKARRRVPYTSGFASLAVERVFDLLTITLLAGSVLLGLAAFAPEQVAAILGAVSGDALGADQRSAETALAVAGLVGALAIAAVVVIVASARMEGGYVRRVVEWASDDGYVELVAGVVESFVADVQTVAADGPAFARVGATSVLVWVIDVVTALCVLVAFGVDLPLWTLLATGFFAVSVGNLAKVLPLSPGGIGLYEGAFTLLVVALTPVTAPAALAVAIVDHAVKNVVTVAGGVVSMLTLNVSLTEAVEGAGADAVETETETRTTD</sequence>
<dbReference type="EMBL" id="BMOO01000004">
    <property type="protein sequence ID" value="GGM67892.1"/>
    <property type="molecule type" value="Genomic_DNA"/>
</dbReference>
<keyword evidence="5 11" id="KW-0808">Transferase</keyword>
<dbReference type="GO" id="GO:0006487">
    <property type="term" value="P:protein N-linked glycosylation"/>
    <property type="evidence" value="ECO:0007669"/>
    <property type="project" value="TreeGrafter"/>
</dbReference>
<proteinExistence type="inferred from homology"/>
<dbReference type="Pfam" id="PF03706">
    <property type="entry name" value="LPG_synthase_TM"/>
    <property type="match status" value="1"/>
</dbReference>
<dbReference type="GO" id="GO:0005886">
    <property type="term" value="C:plasma membrane"/>
    <property type="evidence" value="ECO:0007669"/>
    <property type="project" value="UniProtKB-SubCell"/>
</dbReference>
<dbReference type="PANTHER" id="PTHR10859:SF105">
    <property type="entry name" value="DOLICHYL-PHOSPHATE BETA-D-MANNOSYLTRANSFERASE"/>
    <property type="match status" value="1"/>
</dbReference>
<evidence type="ECO:0000313" key="11">
    <source>
        <dbReference type="EMBL" id="GGM67892.1"/>
    </source>
</evidence>
<dbReference type="OrthoDB" id="351177at2157"/>
<gene>
    <name evidence="11" type="ORF">GCM10009017_17570</name>
    <name evidence="12" type="ORF">J2752_002151</name>
</gene>
<evidence type="ECO:0000256" key="6">
    <source>
        <dbReference type="ARBA" id="ARBA00022692"/>
    </source>
</evidence>
<name>A0A830FT33_9EURY</name>
<organism evidence="11 13">
    <name type="scientific">Halarchaeum rubridurum</name>
    <dbReference type="NCBI Taxonomy" id="489911"/>
    <lineage>
        <taxon>Archaea</taxon>
        <taxon>Methanobacteriati</taxon>
        <taxon>Methanobacteriota</taxon>
        <taxon>Stenosarchaea group</taxon>
        <taxon>Halobacteria</taxon>
        <taxon>Halobacteriales</taxon>
        <taxon>Halobacteriaceae</taxon>
    </lineage>
</organism>